<evidence type="ECO:0000256" key="2">
    <source>
        <dbReference type="ARBA" id="ARBA00022448"/>
    </source>
</evidence>
<evidence type="ECO:0000256" key="6">
    <source>
        <dbReference type="ARBA" id="ARBA00023136"/>
    </source>
</evidence>
<dbReference type="InterPro" id="IPR036259">
    <property type="entry name" value="MFS_trans_sf"/>
</dbReference>
<keyword evidence="2" id="KW-0813">Transport</keyword>
<comment type="subcellular location">
    <subcellularLocation>
        <location evidence="1">Cell membrane</location>
        <topology evidence="1">Multi-pass membrane protein</topology>
    </subcellularLocation>
</comment>
<keyword evidence="6 7" id="KW-0472">Membrane</keyword>
<evidence type="ECO:0000256" key="7">
    <source>
        <dbReference type="SAM" id="Phobius"/>
    </source>
</evidence>
<protein>
    <submittedName>
        <fullName evidence="9">MFS transporter</fullName>
    </submittedName>
</protein>
<organism evidence="9 10">
    <name type="scientific">Actinomadura gamaensis</name>
    <dbReference type="NCBI Taxonomy" id="1763541"/>
    <lineage>
        <taxon>Bacteria</taxon>
        <taxon>Bacillati</taxon>
        <taxon>Actinomycetota</taxon>
        <taxon>Actinomycetes</taxon>
        <taxon>Streptosporangiales</taxon>
        <taxon>Thermomonosporaceae</taxon>
        <taxon>Actinomadura</taxon>
    </lineage>
</organism>
<dbReference type="PROSITE" id="PS00216">
    <property type="entry name" value="SUGAR_TRANSPORT_1"/>
    <property type="match status" value="1"/>
</dbReference>
<evidence type="ECO:0000313" key="9">
    <source>
        <dbReference type="EMBL" id="MFC4907042.1"/>
    </source>
</evidence>
<dbReference type="Proteomes" id="UP001595872">
    <property type="component" value="Unassembled WGS sequence"/>
</dbReference>
<evidence type="ECO:0000256" key="4">
    <source>
        <dbReference type="ARBA" id="ARBA00022692"/>
    </source>
</evidence>
<reference evidence="10" key="1">
    <citation type="journal article" date="2019" name="Int. J. Syst. Evol. Microbiol.">
        <title>The Global Catalogue of Microorganisms (GCM) 10K type strain sequencing project: providing services to taxonomists for standard genome sequencing and annotation.</title>
        <authorList>
            <consortium name="The Broad Institute Genomics Platform"/>
            <consortium name="The Broad Institute Genome Sequencing Center for Infectious Disease"/>
            <person name="Wu L."/>
            <person name="Ma J."/>
        </authorList>
    </citation>
    <scope>NUCLEOTIDE SEQUENCE [LARGE SCALE GENOMIC DNA]</scope>
    <source>
        <strain evidence="10">KLKA75</strain>
    </source>
</reference>
<feature type="transmembrane region" description="Helical" evidence="7">
    <location>
        <begin position="357"/>
        <end position="381"/>
    </location>
</feature>
<dbReference type="Pfam" id="PF07690">
    <property type="entry name" value="MFS_1"/>
    <property type="match status" value="1"/>
</dbReference>
<evidence type="ECO:0000256" key="5">
    <source>
        <dbReference type="ARBA" id="ARBA00022989"/>
    </source>
</evidence>
<feature type="transmembrane region" description="Helical" evidence="7">
    <location>
        <begin position="77"/>
        <end position="97"/>
    </location>
</feature>
<feature type="transmembrane region" description="Helical" evidence="7">
    <location>
        <begin position="139"/>
        <end position="158"/>
    </location>
</feature>
<dbReference type="RefSeq" id="WP_378252783.1">
    <property type="nucleotide sequence ID" value="NZ_JBHSIT010000002.1"/>
</dbReference>
<feature type="domain" description="Major facilitator superfamily (MFS) profile" evidence="8">
    <location>
        <begin position="11"/>
        <end position="463"/>
    </location>
</feature>
<dbReference type="CDD" id="cd17321">
    <property type="entry name" value="MFS_MMR_MDR_like"/>
    <property type="match status" value="1"/>
</dbReference>
<dbReference type="InterPro" id="IPR020846">
    <property type="entry name" value="MFS_dom"/>
</dbReference>
<comment type="caution">
    <text evidence="9">The sequence shown here is derived from an EMBL/GenBank/DDBJ whole genome shotgun (WGS) entry which is preliminary data.</text>
</comment>
<gene>
    <name evidence="9" type="ORF">ACFPCY_06910</name>
</gene>
<feature type="transmembrane region" description="Helical" evidence="7">
    <location>
        <begin position="47"/>
        <end position="65"/>
    </location>
</feature>
<feature type="transmembrane region" description="Helical" evidence="7">
    <location>
        <begin position="109"/>
        <end position="127"/>
    </location>
</feature>
<feature type="transmembrane region" description="Helical" evidence="7">
    <location>
        <begin position="437"/>
        <end position="458"/>
    </location>
</feature>
<keyword evidence="3" id="KW-1003">Cell membrane</keyword>
<feature type="transmembrane region" description="Helical" evidence="7">
    <location>
        <begin position="198"/>
        <end position="217"/>
    </location>
</feature>
<keyword evidence="10" id="KW-1185">Reference proteome</keyword>
<sequence>MPTAAASKRLTLALLAFAQLIISIDYNIVYVALPRIGDDLGFSAHTLQWVISAYVVAYGGFLLLGGRASDLLGRRRMFVLGLVLYAVSSLVGGLATAPGPLVAARAVQGLGGALLFPATLSLVNTTFAEGRERNRALSVWAGAGAGGLVLGSLLGGVLTQALGWASVFYVNVPLAAVAVLAAFPLLPADPPAAGRRRFDLPGAFTSTAGTTLVVFALVQGPESGWDAPAVLAAAVAGIVLLAAFVVVEARGADPLMPLRLFGNRNLSTGVAITFLFTAAFGSVTYFVTQYLHAVRGFSALGIGIAFLPPCVAVFAGSAAGGRLLTRLGARSTLLVSLPLGVVGTAWLGLAMTPDASYLALLPGLLILSVGQGITFTTMFAAAATGVPARQQGVASGMASTGQQAGTAVGLAVLVAIADSGLAGRSGEALRIATSDGARTAVLLAAGILAVMIAVALNFRREDRSAPVPVVVESAPEPATTENAGEPAGS</sequence>
<dbReference type="PANTHER" id="PTHR42718:SF46">
    <property type="entry name" value="BLR6921 PROTEIN"/>
    <property type="match status" value="1"/>
</dbReference>
<evidence type="ECO:0000313" key="10">
    <source>
        <dbReference type="Proteomes" id="UP001595872"/>
    </source>
</evidence>
<dbReference type="InterPro" id="IPR011701">
    <property type="entry name" value="MFS"/>
</dbReference>
<feature type="transmembrane region" description="Helical" evidence="7">
    <location>
        <begin position="268"/>
        <end position="287"/>
    </location>
</feature>
<evidence type="ECO:0000256" key="1">
    <source>
        <dbReference type="ARBA" id="ARBA00004651"/>
    </source>
</evidence>
<dbReference type="PROSITE" id="PS50850">
    <property type="entry name" value="MFS"/>
    <property type="match status" value="1"/>
</dbReference>
<dbReference type="Gene3D" id="1.20.1720.10">
    <property type="entry name" value="Multidrug resistance protein D"/>
    <property type="match status" value="1"/>
</dbReference>
<dbReference type="EMBL" id="JBHSIT010000002">
    <property type="protein sequence ID" value="MFC4907042.1"/>
    <property type="molecule type" value="Genomic_DNA"/>
</dbReference>
<feature type="transmembrane region" description="Helical" evidence="7">
    <location>
        <begin position="299"/>
        <end position="320"/>
    </location>
</feature>
<feature type="transmembrane region" description="Helical" evidence="7">
    <location>
        <begin position="332"/>
        <end position="351"/>
    </location>
</feature>
<name>A0ABV9TW62_9ACTN</name>
<keyword evidence="5 7" id="KW-1133">Transmembrane helix</keyword>
<accession>A0ABV9TW62</accession>
<keyword evidence="4 7" id="KW-0812">Transmembrane</keyword>
<dbReference type="SUPFAM" id="SSF103473">
    <property type="entry name" value="MFS general substrate transporter"/>
    <property type="match status" value="1"/>
</dbReference>
<evidence type="ECO:0000256" key="3">
    <source>
        <dbReference type="ARBA" id="ARBA00022475"/>
    </source>
</evidence>
<evidence type="ECO:0000259" key="8">
    <source>
        <dbReference type="PROSITE" id="PS50850"/>
    </source>
</evidence>
<feature type="transmembrane region" description="Helical" evidence="7">
    <location>
        <begin position="393"/>
        <end position="417"/>
    </location>
</feature>
<feature type="transmembrane region" description="Helical" evidence="7">
    <location>
        <begin position="164"/>
        <end position="186"/>
    </location>
</feature>
<dbReference type="InterPro" id="IPR005829">
    <property type="entry name" value="Sugar_transporter_CS"/>
</dbReference>
<feature type="transmembrane region" description="Helical" evidence="7">
    <location>
        <begin position="229"/>
        <end position="247"/>
    </location>
</feature>
<proteinExistence type="predicted"/>
<dbReference type="Gene3D" id="1.20.1250.20">
    <property type="entry name" value="MFS general substrate transporter like domains"/>
    <property type="match status" value="1"/>
</dbReference>
<dbReference type="PANTHER" id="PTHR42718">
    <property type="entry name" value="MAJOR FACILITATOR SUPERFAMILY MULTIDRUG TRANSPORTER MFSC"/>
    <property type="match status" value="1"/>
</dbReference>